<dbReference type="Proteomes" id="UP001323798">
    <property type="component" value="Chromosome"/>
</dbReference>
<evidence type="ECO:0000256" key="2">
    <source>
        <dbReference type="ARBA" id="ARBA00022448"/>
    </source>
</evidence>
<keyword evidence="10" id="KW-1185">Reference proteome</keyword>
<evidence type="ECO:0000256" key="4">
    <source>
        <dbReference type="ARBA" id="ARBA00022692"/>
    </source>
</evidence>
<accession>A0ABZ0SLU0</accession>
<dbReference type="SUPFAM" id="SSF161098">
    <property type="entry name" value="MetI-like"/>
    <property type="match status" value="1"/>
</dbReference>
<evidence type="ECO:0000256" key="6">
    <source>
        <dbReference type="ARBA" id="ARBA00023136"/>
    </source>
</evidence>
<name>A0ABZ0SLU0_9MICO</name>
<feature type="transmembrane region" description="Helical" evidence="7">
    <location>
        <begin position="269"/>
        <end position="289"/>
    </location>
</feature>
<feature type="transmembrane region" description="Helical" evidence="7">
    <location>
        <begin position="77"/>
        <end position="101"/>
    </location>
</feature>
<evidence type="ECO:0000256" key="7">
    <source>
        <dbReference type="RuleBase" id="RU363032"/>
    </source>
</evidence>
<dbReference type="PANTHER" id="PTHR30193:SF41">
    <property type="entry name" value="DIACETYLCHITOBIOSE UPTAKE SYSTEM PERMEASE PROTEIN NGCF"/>
    <property type="match status" value="1"/>
</dbReference>
<dbReference type="EMBL" id="CP139368">
    <property type="protein sequence ID" value="WPR90083.1"/>
    <property type="molecule type" value="Genomic_DNA"/>
</dbReference>
<evidence type="ECO:0000313" key="9">
    <source>
        <dbReference type="EMBL" id="WPR90083.1"/>
    </source>
</evidence>
<dbReference type="InterPro" id="IPR000515">
    <property type="entry name" value="MetI-like"/>
</dbReference>
<keyword evidence="3" id="KW-1003">Cell membrane</keyword>
<proteinExistence type="inferred from homology"/>
<evidence type="ECO:0000259" key="8">
    <source>
        <dbReference type="PROSITE" id="PS50928"/>
    </source>
</evidence>
<dbReference type="PANTHER" id="PTHR30193">
    <property type="entry name" value="ABC TRANSPORTER PERMEASE PROTEIN"/>
    <property type="match status" value="1"/>
</dbReference>
<dbReference type="Gene3D" id="1.10.3720.10">
    <property type="entry name" value="MetI-like"/>
    <property type="match status" value="1"/>
</dbReference>
<evidence type="ECO:0000256" key="5">
    <source>
        <dbReference type="ARBA" id="ARBA00022989"/>
    </source>
</evidence>
<dbReference type="CDD" id="cd06261">
    <property type="entry name" value="TM_PBP2"/>
    <property type="match status" value="1"/>
</dbReference>
<dbReference type="RefSeq" id="WP_320942796.1">
    <property type="nucleotide sequence ID" value="NZ_BAABEU010000003.1"/>
</dbReference>
<protein>
    <submittedName>
        <fullName evidence="9">Sugar ABC transporter permease</fullName>
    </submittedName>
</protein>
<comment type="subcellular location">
    <subcellularLocation>
        <location evidence="1 7">Cell membrane</location>
        <topology evidence="1 7">Multi-pass membrane protein</topology>
    </subcellularLocation>
</comment>
<evidence type="ECO:0000256" key="1">
    <source>
        <dbReference type="ARBA" id="ARBA00004651"/>
    </source>
</evidence>
<keyword evidence="2 7" id="KW-0813">Transport</keyword>
<gene>
    <name evidence="9" type="ORF">SM116_02000</name>
</gene>
<feature type="transmembrane region" description="Helical" evidence="7">
    <location>
        <begin position="21"/>
        <end position="44"/>
    </location>
</feature>
<organism evidence="9 10">
    <name type="scientific">Microbacterium rhizosphaerae</name>
    <dbReference type="NCBI Taxonomy" id="1678237"/>
    <lineage>
        <taxon>Bacteria</taxon>
        <taxon>Bacillati</taxon>
        <taxon>Actinomycetota</taxon>
        <taxon>Actinomycetes</taxon>
        <taxon>Micrococcales</taxon>
        <taxon>Microbacteriaceae</taxon>
        <taxon>Microbacterium</taxon>
    </lineage>
</organism>
<evidence type="ECO:0000256" key="3">
    <source>
        <dbReference type="ARBA" id="ARBA00022475"/>
    </source>
</evidence>
<keyword evidence="6 7" id="KW-0472">Membrane</keyword>
<sequence length="299" mass="31687">MTDASKILITWKRRLPGFLMTAPAVALFTAIFVIPMGLAFVLSFTNWTGYSLNFDFIGFENYARAFKNPRSIDGATFTLAIAVIGTLACNALGLLTAALIAGSGALNSTARMVFFFPHIISALIIGFLWSALLAPHGVMNTFLTRAGLPEVPFLTEATFAKGTIIATIVWAGFGFSMILYIAGLKSIPAELYEAATVDGAGKWAQFRNITLPLLAPIVTVNVVLSVVGLLKVYDIVVSLTDGGPAGSTQTIVYQILSDSFQNARLGFGAAQSVILLVVTAALGIAVTLARRGAEKKVSE</sequence>
<dbReference type="InterPro" id="IPR051393">
    <property type="entry name" value="ABC_transporter_permease"/>
</dbReference>
<feature type="domain" description="ABC transmembrane type-1" evidence="8">
    <location>
        <begin position="75"/>
        <end position="286"/>
    </location>
</feature>
<dbReference type="InterPro" id="IPR035906">
    <property type="entry name" value="MetI-like_sf"/>
</dbReference>
<dbReference type="Pfam" id="PF00528">
    <property type="entry name" value="BPD_transp_1"/>
    <property type="match status" value="1"/>
</dbReference>
<feature type="transmembrane region" description="Helical" evidence="7">
    <location>
        <begin position="211"/>
        <end position="230"/>
    </location>
</feature>
<comment type="similarity">
    <text evidence="7">Belongs to the binding-protein-dependent transport system permease family.</text>
</comment>
<keyword evidence="5 7" id="KW-1133">Transmembrane helix</keyword>
<reference evidence="9 10" key="1">
    <citation type="submission" date="2023-11" db="EMBL/GenBank/DDBJ databases">
        <title>Genome sequence of Microbacterium rhizosphaerae KACC 19337.</title>
        <authorList>
            <person name="Choi H."/>
            <person name="Kim S."/>
            <person name="Kim Y."/>
            <person name="Kwon S.-W."/>
            <person name="Heo J."/>
        </authorList>
    </citation>
    <scope>NUCLEOTIDE SEQUENCE [LARGE SCALE GENOMIC DNA]</scope>
    <source>
        <strain evidence="9 10">KACC 19337</strain>
    </source>
</reference>
<dbReference type="PROSITE" id="PS50928">
    <property type="entry name" value="ABC_TM1"/>
    <property type="match status" value="1"/>
</dbReference>
<feature type="transmembrane region" description="Helical" evidence="7">
    <location>
        <begin position="113"/>
        <end position="138"/>
    </location>
</feature>
<evidence type="ECO:0000313" key="10">
    <source>
        <dbReference type="Proteomes" id="UP001323798"/>
    </source>
</evidence>
<feature type="transmembrane region" description="Helical" evidence="7">
    <location>
        <begin position="158"/>
        <end position="182"/>
    </location>
</feature>
<keyword evidence="4 7" id="KW-0812">Transmembrane</keyword>